<dbReference type="Pfam" id="PF02214">
    <property type="entry name" value="BTB_2"/>
    <property type="match status" value="1"/>
</dbReference>
<dbReference type="PANTHER" id="PTHR14499:SF136">
    <property type="entry name" value="GH08630P"/>
    <property type="match status" value="1"/>
</dbReference>
<name>A0AAD9DKB7_9STRA</name>
<accession>A0AAD9DKB7</accession>
<evidence type="ECO:0000313" key="4">
    <source>
        <dbReference type="Proteomes" id="UP001224775"/>
    </source>
</evidence>
<organism evidence="3 4">
    <name type="scientific">Skeletonema marinoi</name>
    <dbReference type="NCBI Taxonomy" id="267567"/>
    <lineage>
        <taxon>Eukaryota</taxon>
        <taxon>Sar</taxon>
        <taxon>Stramenopiles</taxon>
        <taxon>Ochrophyta</taxon>
        <taxon>Bacillariophyta</taxon>
        <taxon>Coscinodiscophyceae</taxon>
        <taxon>Thalassiosirophycidae</taxon>
        <taxon>Thalassiosirales</taxon>
        <taxon>Skeletonemataceae</taxon>
        <taxon>Skeletonema</taxon>
        <taxon>Skeletonema marinoi-dohrnii complex</taxon>
    </lineage>
</organism>
<evidence type="ECO:0000313" key="3">
    <source>
        <dbReference type="EMBL" id="KAK1748935.1"/>
    </source>
</evidence>
<dbReference type="Gene3D" id="3.30.710.10">
    <property type="entry name" value="Potassium Channel Kv1.1, Chain A"/>
    <property type="match status" value="1"/>
</dbReference>
<feature type="domain" description="Potassium channel tetramerisation-type BTB" evidence="2">
    <location>
        <begin position="32"/>
        <end position="94"/>
    </location>
</feature>
<sequence length="314" mass="35099">MKRSSPENEEAASSTEKRQRSPSFQQPSDVLHLNVGGTLTAVLRRTLTSIEGSMLASRFSGRWDDSLEKDRDGNFFIDQPIGLFQPMIDYLRAKACETMLAPPVTSPEFDDVRKLKDFVRMVEYFGMTAGIYPTELEMCRGEISASKISGHPHLGVISSEYATFTLETRGHKRPIRSFSVILGDVEKIEIGLVRANHFVKKLRKGDHRGVGMERYTFCLDCSQGGLLYEGSFTKLDGLSTEKGTLIRCENKGERWLVNGQVVASSIALEDSFHLPPDLQQYSLIPAFSGKGSWQVCEVELDPMISDHKTSISHL</sequence>
<dbReference type="GO" id="GO:0051260">
    <property type="term" value="P:protein homooligomerization"/>
    <property type="evidence" value="ECO:0007669"/>
    <property type="project" value="InterPro"/>
</dbReference>
<dbReference type="PANTHER" id="PTHR14499">
    <property type="entry name" value="POTASSIUM CHANNEL TETRAMERIZATION DOMAIN-CONTAINING"/>
    <property type="match status" value="1"/>
</dbReference>
<gene>
    <name evidence="3" type="ORF">QTG54_000874</name>
</gene>
<dbReference type="Proteomes" id="UP001224775">
    <property type="component" value="Unassembled WGS sequence"/>
</dbReference>
<reference evidence="3" key="1">
    <citation type="submission" date="2023-06" db="EMBL/GenBank/DDBJ databases">
        <title>Survivors Of The Sea: Transcriptome response of Skeletonema marinoi to long-term dormancy.</title>
        <authorList>
            <person name="Pinder M.I.M."/>
            <person name="Kourtchenko O."/>
            <person name="Robertson E.K."/>
            <person name="Larsson T."/>
            <person name="Maumus F."/>
            <person name="Osuna-Cruz C.M."/>
            <person name="Vancaester E."/>
            <person name="Stenow R."/>
            <person name="Vandepoele K."/>
            <person name="Ploug H."/>
            <person name="Bruchert V."/>
            <person name="Godhe A."/>
            <person name="Topel M."/>
        </authorList>
    </citation>
    <scope>NUCLEOTIDE SEQUENCE</scope>
    <source>
        <strain evidence="3">R05AC</strain>
    </source>
</reference>
<proteinExistence type="predicted"/>
<keyword evidence="4" id="KW-1185">Reference proteome</keyword>
<dbReference type="AlphaFoldDB" id="A0AAD9DKB7"/>
<feature type="region of interest" description="Disordered" evidence="1">
    <location>
        <begin position="1"/>
        <end position="29"/>
    </location>
</feature>
<protein>
    <recommendedName>
        <fullName evidence="2">Potassium channel tetramerisation-type BTB domain-containing protein</fullName>
    </recommendedName>
</protein>
<dbReference type="SUPFAM" id="SSF54695">
    <property type="entry name" value="POZ domain"/>
    <property type="match status" value="1"/>
</dbReference>
<comment type="caution">
    <text evidence="3">The sequence shown here is derived from an EMBL/GenBank/DDBJ whole genome shotgun (WGS) entry which is preliminary data.</text>
</comment>
<dbReference type="InterPro" id="IPR003131">
    <property type="entry name" value="T1-type_BTB"/>
</dbReference>
<evidence type="ECO:0000256" key="1">
    <source>
        <dbReference type="SAM" id="MobiDB-lite"/>
    </source>
</evidence>
<dbReference type="InterPro" id="IPR011333">
    <property type="entry name" value="SKP1/BTB/POZ_sf"/>
</dbReference>
<evidence type="ECO:0000259" key="2">
    <source>
        <dbReference type="Pfam" id="PF02214"/>
    </source>
</evidence>
<dbReference type="EMBL" id="JATAAI010000001">
    <property type="protein sequence ID" value="KAK1748935.1"/>
    <property type="molecule type" value="Genomic_DNA"/>
</dbReference>